<evidence type="ECO:0000256" key="2">
    <source>
        <dbReference type="ARBA" id="ARBA00012425"/>
    </source>
</evidence>
<feature type="compositionally biased region" description="Low complexity" evidence="11">
    <location>
        <begin position="255"/>
        <end position="265"/>
    </location>
</feature>
<dbReference type="InterPro" id="IPR008271">
    <property type="entry name" value="Ser/Thr_kinase_AS"/>
</dbReference>
<keyword evidence="5" id="KW-0808">Transferase</keyword>
<dbReference type="FunFam" id="3.30.200.20:FF:000172">
    <property type="entry name" value="cyclin-dependent kinase G-2 isoform X1"/>
    <property type="match status" value="1"/>
</dbReference>
<evidence type="ECO:0000256" key="6">
    <source>
        <dbReference type="ARBA" id="ARBA00022741"/>
    </source>
</evidence>
<evidence type="ECO:0000313" key="13">
    <source>
        <dbReference type="EMBL" id="KAF4353827.1"/>
    </source>
</evidence>
<dbReference type="Gene3D" id="1.10.510.10">
    <property type="entry name" value="Transferase(Phosphotransferase) domain 1"/>
    <property type="match status" value="1"/>
</dbReference>
<comment type="catalytic activity">
    <reaction evidence="9">
        <text>L-threonyl-[protein] + ATP = O-phospho-L-threonyl-[protein] + ADP + H(+)</text>
        <dbReference type="Rhea" id="RHEA:46608"/>
        <dbReference type="Rhea" id="RHEA-COMP:11060"/>
        <dbReference type="Rhea" id="RHEA-COMP:11605"/>
        <dbReference type="ChEBI" id="CHEBI:15378"/>
        <dbReference type="ChEBI" id="CHEBI:30013"/>
        <dbReference type="ChEBI" id="CHEBI:30616"/>
        <dbReference type="ChEBI" id="CHEBI:61977"/>
        <dbReference type="ChEBI" id="CHEBI:456216"/>
        <dbReference type="EC" id="2.7.11.22"/>
    </reaction>
</comment>
<feature type="domain" description="Protein kinase" evidence="12">
    <location>
        <begin position="326"/>
        <end position="617"/>
    </location>
</feature>
<evidence type="ECO:0000313" key="14">
    <source>
        <dbReference type="Proteomes" id="UP000525078"/>
    </source>
</evidence>
<evidence type="ECO:0000256" key="8">
    <source>
        <dbReference type="ARBA" id="ARBA00022840"/>
    </source>
</evidence>
<dbReference type="AlphaFoldDB" id="A0A7J6E5Z2"/>
<dbReference type="Proteomes" id="UP000525078">
    <property type="component" value="Unassembled WGS sequence"/>
</dbReference>
<dbReference type="CDD" id="cd07843">
    <property type="entry name" value="STKc_CDC2L1"/>
    <property type="match status" value="1"/>
</dbReference>
<feature type="region of interest" description="Disordered" evidence="11">
    <location>
        <begin position="196"/>
        <end position="281"/>
    </location>
</feature>
<dbReference type="GO" id="GO:0007346">
    <property type="term" value="P:regulation of mitotic cell cycle"/>
    <property type="evidence" value="ECO:0007669"/>
    <property type="project" value="TreeGrafter"/>
</dbReference>
<evidence type="ECO:0000256" key="10">
    <source>
        <dbReference type="ARBA" id="ARBA00048367"/>
    </source>
</evidence>
<comment type="similarity">
    <text evidence="1">Belongs to the protein kinase superfamily. CMGC Ser/Thr protein kinase family. CDC2/CDKX subfamily.</text>
</comment>
<dbReference type="GO" id="GO:0005634">
    <property type="term" value="C:nucleus"/>
    <property type="evidence" value="ECO:0007669"/>
    <property type="project" value="TreeGrafter"/>
</dbReference>
<dbReference type="InterPro" id="IPR050108">
    <property type="entry name" value="CDK"/>
</dbReference>
<feature type="compositionally biased region" description="Basic and acidic residues" evidence="11">
    <location>
        <begin position="215"/>
        <end position="233"/>
    </location>
</feature>
<dbReference type="GO" id="GO:0080090">
    <property type="term" value="P:regulation of primary metabolic process"/>
    <property type="evidence" value="ECO:0007669"/>
    <property type="project" value="UniProtKB-ARBA"/>
</dbReference>
<gene>
    <name evidence="13" type="ORF">F8388_009986</name>
</gene>
<reference evidence="13 14" key="1">
    <citation type="journal article" date="2020" name="bioRxiv">
        <title>Sequence and annotation of 42 cannabis genomes reveals extensive copy number variation in cannabinoid synthesis and pathogen resistance genes.</title>
        <authorList>
            <person name="Mckernan K.J."/>
            <person name="Helbert Y."/>
            <person name="Kane L.T."/>
            <person name="Ebling H."/>
            <person name="Zhang L."/>
            <person name="Liu B."/>
            <person name="Eaton Z."/>
            <person name="Mclaughlin S."/>
            <person name="Kingan S."/>
            <person name="Baybayan P."/>
            <person name="Concepcion G."/>
            <person name="Jordan M."/>
            <person name="Riva A."/>
            <person name="Barbazuk W."/>
            <person name="Harkins T."/>
        </authorList>
    </citation>
    <scope>NUCLEOTIDE SEQUENCE [LARGE SCALE GENOMIC DNA]</scope>
    <source>
        <strain evidence="14">cv. Jamaican Lion 4</strain>
        <tissue evidence="13">Leaf</tissue>
    </source>
</reference>
<evidence type="ECO:0000256" key="1">
    <source>
        <dbReference type="ARBA" id="ARBA00006485"/>
    </source>
</evidence>
<dbReference type="EMBL" id="JAATIP010000288">
    <property type="protein sequence ID" value="KAF4353827.1"/>
    <property type="molecule type" value="Genomic_DNA"/>
</dbReference>
<accession>A0A7J6E5Z2</accession>
<dbReference type="InterPro" id="IPR011009">
    <property type="entry name" value="Kinase-like_dom_sf"/>
</dbReference>
<protein>
    <recommendedName>
        <fullName evidence="2">cyclin-dependent kinase</fullName>
        <ecNumber evidence="2">2.7.11.22</ecNumber>
    </recommendedName>
</protein>
<sequence length="676" mass="75791">MATGGVDLLRRRDFRSSEKEFNHGNDGSLVASRVRGYRCRRENGSVSGSRRSGFCGREAWTNSGEASKVEDVDVVQVPPENKRKISPIIWDREEDRKVSFKKRVLPATPGHESVVKSVCQVSEVVSKCEASEIDKKVELSTQVEAAAADDLVEPFLPKISGGFSSEELLHQYGGVQQQDQVNEDVKIETRNILTSRWASEGDSPQHVSDDVWNADSRRSSTPESGEFQREDSAGYRSAISCSDDEDGFHIGSGSGSRCSGSGSRSRSSKREPSLDFMDGYDSRDARTNQVYCGEEDDDELLQIEEPAASTSHRVNMLQGCRSVFEYEKLNKINEGTYGIVYKAKDKKSGEIVALKKVKMDVNKDDGFPLSSLREINILSSFSHPSIVNVKEVVMDDDDGVYMAMEYMEYDLKGLMETMKEPFSVSEVKSLMLQLLEGVKYLHDNWVLHRDLKTSNILINKDGELKICDFGLSRQYGSPRKPYTPLVVTLWYRAPELLLGTKEYSTAIDMWSVGCIMAELVAKEPLFRGKTEVEQIDKIFRTLGTPNETIWPGFSKLPGSKAKFVKNPYNLLRRKFPATSFIGSPVLTDSGFDLLSKLLAYDPEKRITVEEALNHRWFVEAPLPRSDFKPSLPVLQGKNRGALLMMETVTPLYSSKDLNSLHKFYNGNIGNSAYFST</sequence>
<keyword evidence="7" id="KW-0418">Kinase</keyword>
<evidence type="ECO:0000256" key="7">
    <source>
        <dbReference type="ARBA" id="ARBA00022777"/>
    </source>
</evidence>
<keyword evidence="8" id="KW-0067">ATP-binding</keyword>
<keyword evidence="4" id="KW-0597">Phosphoprotein</keyword>
<evidence type="ECO:0000256" key="11">
    <source>
        <dbReference type="SAM" id="MobiDB-lite"/>
    </source>
</evidence>
<evidence type="ECO:0000259" key="12">
    <source>
        <dbReference type="PROSITE" id="PS50011"/>
    </source>
</evidence>
<name>A0A7J6E5Z2_CANSA</name>
<dbReference type="GO" id="GO:0005524">
    <property type="term" value="F:ATP binding"/>
    <property type="evidence" value="ECO:0007669"/>
    <property type="project" value="UniProtKB-KW"/>
</dbReference>
<dbReference type="EC" id="2.7.11.22" evidence="2"/>
<evidence type="ECO:0000256" key="9">
    <source>
        <dbReference type="ARBA" id="ARBA00047811"/>
    </source>
</evidence>
<dbReference type="InterPro" id="IPR045267">
    <property type="entry name" value="CDK11/PITSLRE_STKc"/>
</dbReference>
<dbReference type="InterPro" id="IPR000719">
    <property type="entry name" value="Prot_kinase_dom"/>
</dbReference>
<dbReference type="PROSITE" id="PS50011">
    <property type="entry name" value="PROTEIN_KINASE_DOM"/>
    <property type="match status" value="1"/>
</dbReference>
<dbReference type="GO" id="GO:0004693">
    <property type="term" value="F:cyclin-dependent protein serine/threonine kinase activity"/>
    <property type="evidence" value="ECO:0007669"/>
    <property type="project" value="UniProtKB-EC"/>
</dbReference>
<organism evidence="13 14">
    <name type="scientific">Cannabis sativa</name>
    <name type="common">Hemp</name>
    <name type="synonym">Marijuana</name>
    <dbReference type="NCBI Taxonomy" id="3483"/>
    <lineage>
        <taxon>Eukaryota</taxon>
        <taxon>Viridiplantae</taxon>
        <taxon>Streptophyta</taxon>
        <taxon>Embryophyta</taxon>
        <taxon>Tracheophyta</taxon>
        <taxon>Spermatophyta</taxon>
        <taxon>Magnoliopsida</taxon>
        <taxon>eudicotyledons</taxon>
        <taxon>Gunneridae</taxon>
        <taxon>Pentapetalae</taxon>
        <taxon>rosids</taxon>
        <taxon>fabids</taxon>
        <taxon>Rosales</taxon>
        <taxon>Cannabaceae</taxon>
        <taxon>Cannabis</taxon>
    </lineage>
</organism>
<evidence type="ECO:0000256" key="4">
    <source>
        <dbReference type="ARBA" id="ARBA00022553"/>
    </source>
</evidence>
<keyword evidence="6" id="KW-0547">Nucleotide-binding</keyword>
<evidence type="ECO:0000256" key="3">
    <source>
        <dbReference type="ARBA" id="ARBA00022527"/>
    </source>
</evidence>
<dbReference type="GO" id="GO:0010556">
    <property type="term" value="P:regulation of macromolecule biosynthetic process"/>
    <property type="evidence" value="ECO:0007669"/>
    <property type="project" value="UniProtKB-ARBA"/>
</dbReference>
<dbReference type="PANTHER" id="PTHR24056">
    <property type="entry name" value="CELL DIVISION PROTEIN KINASE"/>
    <property type="match status" value="1"/>
</dbReference>
<proteinExistence type="inferred from homology"/>
<dbReference type="FunFam" id="1.10.510.10:FF:000211">
    <property type="entry name" value="Cyclin-dependent kinase G-2"/>
    <property type="match status" value="1"/>
</dbReference>
<dbReference type="Gene3D" id="3.30.200.20">
    <property type="entry name" value="Phosphorylase Kinase, domain 1"/>
    <property type="match status" value="1"/>
</dbReference>
<dbReference type="Pfam" id="PF00069">
    <property type="entry name" value="Pkinase"/>
    <property type="match status" value="1"/>
</dbReference>
<dbReference type="SMART" id="SM00220">
    <property type="entry name" value="S_TKc"/>
    <property type="match status" value="1"/>
</dbReference>
<dbReference type="SUPFAM" id="SSF56112">
    <property type="entry name" value="Protein kinase-like (PK-like)"/>
    <property type="match status" value="1"/>
</dbReference>
<dbReference type="PROSITE" id="PS00108">
    <property type="entry name" value="PROTEIN_KINASE_ST"/>
    <property type="match status" value="1"/>
</dbReference>
<dbReference type="PANTHER" id="PTHR24056:SF415">
    <property type="entry name" value="CYCLIN-DEPENDENT KINASE G1"/>
    <property type="match status" value="1"/>
</dbReference>
<comment type="catalytic activity">
    <reaction evidence="10">
        <text>L-seryl-[protein] + ATP = O-phospho-L-seryl-[protein] + ADP + H(+)</text>
        <dbReference type="Rhea" id="RHEA:17989"/>
        <dbReference type="Rhea" id="RHEA-COMP:9863"/>
        <dbReference type="Rhea" id="RHEA-COMP:11604"/>
        <dbReference type="ChEBI" id="CHEBI:15378"/>
        <dbReference type="ChEBI" id="CHEBI:29999"/>
        <dbReference type="ChEBI" id="CHEBI:30616"/>
        <dbReference type="ChEBI" id="CHEBI:83421"/>
        <dbReference type="ChEBI" id="CHEBI:456216"/>
        <dbReference type="EC" id="2.7.11.22"/>
    </reaction>
</comment>
<comment type="caution">
    <text evidence="13">The sequence shown here is derived from an EMBL/GenBank/DDBJ whole genome shotgun (WGS) entry which is preliminary data.</text>
</comment>
<evidence type="ECO:0000256" key="5">
    <source>
        <dbReference type="ARBA" id="ARBA00022679"/>
    </source>
</evidence>
<keyword evidence="3" id="KW-0723">Serine/threonine-protein kinase</keyword>